<reference evidence="1 2" key="1">
    <citation type="journal article" date="2012" name="Genome Biol.">
        <title>Genome and low-iron response of an oceanic diatom adapted to chronic iron limitation.</title>
        <authorList>
            <person name="Lommer M."/>
            <person name="Specht M."/>
            <person name="Roy A.S."/>
            <person name="Kraemer L."/>
            <person name="Andreson R."/>
            <person name="Gutowska M.A."/>
            <person name="Wolf J."/>
            <person name="Bergner S.V."/>
            <person name="Schilhabel M.B."/>
            <person name="Klostermeier U.C."/>
            <person name="Beiko R.G."/>
            <person name="Rosenstiel P."/>
            <person name="Hippler M."/>
            <person name="Laroche J."/>
        </authorList>
    </citation>
    <scope>NUCLEOTIDE SEQUENCE [LARGE SCALE GENOMIC DNA]</scope>
    <source>
        <strain evidence="1 2">CCMP1005</strain>
    </source>
</reference>
<protein>
    <submittedName>
        <fullName evidence="1">Uncharacterized protein</fullName>
    </submittedName>
</protein>
<dbReference type="EMBL" id="AGNL01008962">
    <property type="protein sequence ID" value="EJK70156.1"/>
    <property type="molecule type" value="Genomic_DNA"/>
</dbReference>
<organism evidence="1 2">
    <name type="scientific">Thalassiosira oceanica</name>
    <name type="common">Marine diatom</name>
    <dbReference type="NCBI Taxonomy" id="159749"/>
    <lineage>
        <taxon>Eukaryota</taxon>
        <taxon>Sar</taxon>
        <taxon>Stramenopiles</taxon>
        <taxon>Ochrophyta</taxon>
        <taxon>Bacillariophyta</taxon>
        <taxon>Coscinodiscophyceae</taxon>
        <taxon>Thalassiosirophycidae</taxon>
        <taxon>Thalassiosirales</taxon>
        <taxon>Thalassiosiraceae</taxon>
        <taxon>Thalassiosira</taxon>
    </lineage>
</organism>
<keyword evidence="2" id="KW-1185">Reference proteome</keyword>
<accession>K0T9T4</accession>
<evidence type="ECO:0000313" key="1">
    <source>
        <dbReference type="EMBL" id="EJK70156.1"/>
    </source>
</evidence>
<sequence>MCKYPSSPPCLASRGDQLLLYLHSVLGAADPPYGIYIDWTSPKAGRTNSDVSTLSETKVASSFLWLPIAPGDDNG</sequence>
<evidence type="ECO:0000313" key="2">
    <source>
        <dbReference type="Proteomes" id="UP000266841"/>
    </source>
</evidence>
<comment type="caution">
    <text evidence="1">The sequence shown here is derived from an EMBL/GenBank/DDBJ whole genome shotgun (WGS) entry which is preliminary data.</text>
</comment>
<dbReference type="AlphaFoldDB" id="K0T9T4"/>
<dbReference type="Proteomes" id="UP000266841">
    <property type="component" value="Unassembled WGS sequence"/>
</dbReference>
<name>K0T9T4_THAOC</name>
<proteinExistence type="predicted"/>
<gene>
    <name evidence="1" type="ORF">THAOC_08508</name>
</gene>